<dbReference type="EMBL" id="CP073633">
    <property type="protein sequence ID" value="WHQ69563.1"/>
    <property type="molecule type" value="Genomic_DNA"/>
</dbReference>
<reference evidence="1" key="1">
    <citation type="submission" date="2017-10" db="EMBL/GenBank/DDBJ databases">
        <authorList>
            <person name="Banno H."/>
            <person name="Chua N.-H."/>
        </authorList>
    </citation>
    <scope>NUCLEOTIDE SEQUENCE [LARGE SCALE GENOMIC DNA]</scope>
    <source>
        <strain evidence="1">TK 0001</strain>
    </source>
</reference>
<accession>A0A2N9AJV0</accession>
<organism evidence="1 3">
    <name type="scientific">Methylorubrum extorquens</name>
    <name type="common">Methylobacterium dichloromethanicum</name>
    <name type="synonym">Methylobacterium extorquens</name>
    <dbReference type="NCBI Taxonomy" id="408"/>
    <lineage>
        <taxon>Bacteria</taxon>
        <taxon>Pseudomonadati</taxon>
        <taxon>Pseudomonadota</taxon>
        <taxon>Alphaproteobacteria</taxon>
        <taxon>Hyphomicrobiales</taxon>
        <taxon>Methylobacteriaceae</taxon>
        <taxon>Methylorubrum</taxon>
    </lineage>
</organism>
<protein>
    <submittedName>
        <fullName evidence="1">Uncharacterized protein</fullName>
    </submittedName>
</protein>
<reference evidence="3" key="2">
    <citation type="submission" date="2017-10" db="EMBL/GenBank/DDBJ databases">
        <authorList>
            <person name="Regsiter A."/>
            <person name="William W."/>
        </authorList>
    </citation>
    <scope>NUCLEOTIDE SEQUENCE [LARGE SCALE GENOMIC DNA]</scope>
</reference>
<evidence type="ECO:0000313" key="2">
    <source>
        <dbReference type="EMBL" id="WHQ69563.1"/>
    </source>
</evidence>
<dbReference type="RefSeq" id="WP_157937225.1">
    <property type="nucleotide sequence ID" value="NZ_CP073633.1"/>
</dbReference>
<reference evidence="2" key="3">
    <citation type="journal article" date="2022" name="Biotechnol. Bioprocess Eng.">
        <title>Pan-genome Analysis Reveals Comparative Genomic Features of Central Metabolic Pathways in Methylorubrum extorquens.</title>
        <authorList>
            <person name="Lee G.M."/>
            <person name="Scott-Nevros Z.K."/>
            <person name="Lee S.-M."/>
            <person name="Kim D."/>
        </authorList>
    </citation>
    <scope>NUCLEOTIDE SEQUENCE</scope>
    <source>
        <strain evidence="2">ATCC 55366</strain>
    </source>
</reference>
<proteinExistence type="predicted"/>
<sequence length="79" mass="8253">MAAPQLYFAVDNLGVSAAAAMAEIRIVLSRLTPDERAAFWNAVDLLYRAPFGSPISTKGTRPIQNGVAQGVPAPVAQAA</sequence>
<evidence type="ECO:0000313" key="3">
    <source>
        <dbReference type="Proteomes" id="UP000233769"/>
    </source>
</evidence>
<evidence type="ECO:0000313" key="1">
    <source>
        <dbReference type="EMBL" id="SOR27624.1"/>
    </source>
</evidence>
<gene>
    <name evidence="2" type="ORF">KEC54_25045</name>
    <name evidence="1" type="ORF">TK0001_1022</name>
</gene>
<dbReference type="EMBL" id="LT962688">
    <property type="protein sequence ID" value="SOR27624.1"/>
    <property type="molecule type" value="Genomic_DNA"/>
</dbReference>
<dbReference type="AlphaFoldDB" id="A0A2N9AJV0"/>
<name>A0A2N9AJV0_METEX</name>
<dbReference type="Proteomes" id="UP000233769">
    <property type="component" value="Chromosome tk0001"/>
</dbReference>
<dbReference type="Proteomes" id="UP001223720">
    <property type="component" value="Chromosome"/>
</dbReference>